<dbReference type="GO" id="GO:0004176">
    <property type="term" value="F:ATP-dependent peptidase activity"/>
    <property type="evidence" value="ECO:0007669"/>
    <property type="project" value="TreeGrafter"/>
</dbReference>
<keyword evidence="2" id="KW-0812">Transmembrane</keyword>
<feature type="non-terminal residue" evidence="4">
    <location>
        <position position="342"/>
    </location>
</feature>
<feature type="compositionally biased region" description="Low complexity" evidence="1">
    <location>
        <begin position="181"/>
        <end position="193"/>
    </location>
</feature>
<name>A0A2W5JYY2_ANCNO</name>
<evidence type="ECO:0000259" key="3">
    <source>
        <dbReference type="SMART" id="SM00382"/>
    </source>
</evidence>
<dbReference type="PANTHER" id="PTHR23076">
    <property type="entry name" value="METALLOPROTEASE M41 FTSH"/>
    <property type="match status" value="1"/>
</dbReference>
<dbReference type="EMBL" id="QFPN01000017">
    <property type="protein sequence ID" value="PZQ10252.1"/>
    <property type="molecule type" value="Genomic_DNA"/>
</dbReference>
<dbReference type="GO" id="GO:0006508">
    <property type="term" value="P:proteolysis"/>
    <property type="evidence" value="ECO:0007669"/>
    <property type="project" value="TreeGrafter"/>
</dbReference>
<dbReference type="AlphaFoldDB" id="A0A2W5JYY2"/>
<keyword evidence="2" id="KW-0472">Membrane</keyword>
<dbReference type="CDD" id="cd19481">
    <property type="entry name" value="RecA-like_protease"/>
    <property type="match status" value="1"/>
</dbReference>
<dbReference type="InterPro" id="IPR003593">
    <property type="entry name" value="AAA+_ATPase"/>
</dbReference>
<dbReference type="Pfam" id="PF00004">
    <property type="entry name" value="AAA"/>
    <property type="match status" value="1"/>
</dbReference>
<feature type="domain" description="AAA+ ATPase" evidence="3">
    <location>
        <begin position="229"/>
        <end position="342"/>
    </location>
</feature>
<accession>A0A2W5JYY2</accession>
<evidence type="ECO:0000256" key="2">
    <source>
        <dbReference type="SAM" id="Phobius"/>
    </source>
</evidence>
<keyword evidence="2" id="KW-1133">Transmembrane helix</keyword>
<dbReference type="PANTHER" id="PTHR23076:SF97">
    <property type="entry name" value="ATP-DEPENDENT ZINC METALLOPROTEASE YME1L1"/>
    <property type="match status" value="1"/>
</dbReference>
<dbReference type="SUPFAM" id="SSF52540">
    <property type="entry name" value="P-loop containing nucleoside triphosphate hydrolases"/>
    <property type="match status" value="1"/>
</dbReference>
<dbReference type="GO" id="GO:0016887">
    <property type="term" value="F:ATP hydrolysis activity"/>
    <property type="evidence" value="ECO:0007669"/>
    <property type="project" value="InterPro"/>
</dbReference>
<evidence type="ECO:0000313" key="4">
    <source>
        <dbReference type="EMBL" id="PZQ10252.1"/>
    </source>
</evidence>
<reference evidence="4 5" key="1">
    <citation type="submission" date="2017-08" db="EMBL/GenBank/DDBJ databases">
        <title>Infants hospitalized years apart are colonized by the same room-sourced microbial strains.</title>
        <authorList>
            <person name="Brooks B."/>
            <person name="Olm M.R."/>
            <person name="Firek B.A."/>
            <person name="Baker R."/>
            <person name="Thomas B.C."/>
            <person name="Morowitz M.J."/>
            <person name="Banfield J.F."/>
        </authorList>
    </citation>
    <scope>NUCLEOTIDE SEQUENCE [LARGE SCALE GENOMIC DNA]</scope>
    <source>
        <strain evidence="4">S2_005_003_R2_43</strain>
    </source>
</reference>
<gene>
    <name evidence="4" type="ORF">DI565_20060</name>
</gene>
<dbReference type="Proteomes" id="UP000249577">
    <property type="component" value="Unassembled WGS sequence"/>
</dbReference>
<sequence length="342" mass="37135">MEAQIRVAICRFRWIRRRRPGAVVLLVPDGLVGLYGIAVHSVFDRWAAPKRRPPQQQLLLLKATEKRRSDPPHEVTIADGLTHGQAIVAITDDEADVTERMRELIDDVVAIGAVDPRLMRAALRMSNGRDPTADELALVMSLPLEELRPLVREGRPLEDLLPRVRRAADRLARESADEEASAGAADDSGSSSAPTLDQLHGLGEAGVWGKELAVDLADWKAGRLSWADVDRGVLISGPPGTGKTTYARSLARTCGVPVVLASLARWQSRGHLGDLLKAMRADFAKAIEQAPSILFIDEIDAVGDREQFDAQNRQYCTEVVAGLLECLDGAEAREGVVVVGAC</sequence>
<feature type="region of interest" description="Disordered" evidence="1">
    <location>
        <begin position="172"/>
        <end position="196"/>
    </location>
</feature>
<dbReference type="GO" id="GO:0030163">
    <property type="term" value="P:protein catabolic process"/>
    <property type="evidence" value="ECO:0007669"/>
    <property type="project" value="TreeGrafter"/>
</dbReference>
<evidence type="ECO:0000256" key="1">
    <source>
        <dbReference type="SAM" id="MobiDB-lite"/>
    </source>
</evidence>
<dbReference type="SMART" id="SM00382">
    <property type="entry name" value="AAA"/>
    <property type="match status" value="1"/>
</dbReference>
<proteinExistence type="predicted"/>
<dbReference type="InterPro" id="IPR027417">
    <property type="entry name" value="P-loop_NTPase"/>
</dbReference>
<protein>
    <recommendedName>
        <fullName evidence="3">AAA+ ATPase domain-containing protein</fullName>
    </recommendedName>
</protein>
<dbReference type="Gene3D" id="3.40.50.300">
    <property type="entry name" value="P-loop containing nucleotide triphosphate hydrolases"/>
    <property type="match status" value="1"/>
</dbReference>
<dbReference type="GO" id="GO:0005886">
    <property type="term" value="C:plasma membrane"/>
    <property type="evidence" value="ECO:0007669"/>
    <property type="project" value="TreeGrafter"/>
</dbReference>
<dbReference type="InterPro" id="IPR003959">
    <property type="entry name" value="ATPase_AAA_core"/>
</dbReference>
<evidence type="ECO:0000313" key="5">
    <source>
        <dbReference type="Proteomes" id="UP000249577"/>
    </source>
</evidence>
<organism evidence="4 5">
    <name type="scientific">Ancylobacter novellus</name>
    <name type="common">Thiobacillus novellus</name>
    <dbReference type="NCBI Taxonomy" id="921"/>
    <lineage>
        <taxon>Bacteria</taxon>
        <taxon>Pseudomonadati</taxon>
        <taxon>Pseudomonadota</taxon>
        <taxon>Alphaproteobacteria</taxon>
        <taxon>Hyphomicrobiales</taxon>
        <taxon>Xanthobacteraceae</taxon>
        <taxon>Ancylobacter</taxon>
    </lineage>
</organism>
<feature type="transmembrane region" description="Helical" evidence="2">
    <location>
        <begin position="21"/>
        <end position="43"/>
    </location>
</feature>
<comment type="caution">
    <text evidence="4">The sequence shown here is derived from an EMBL/GenBank/DDBJ whole genome shotgun (WGS) entry which is preliminary data.</text>
</comment>
<dbReference type="GO" id="GO:0005524">
    <property type="term" value="F:ATP binding"/>
    <property type="evidence" value="ECO:0007669"/>
    <property type="project" value="InterPro"/>
</dbReference>